<evidence type="ECO:0000313" key="2">
    <source>
        <dbReference type="Proteomes" id="UP000253426"/>
    </source>
</evidence>
<proteinExistence type="predicted"/>
<protein>
    <submittedName>
        <fullName evidence="1">Uncharacterized protein</fullName>
    </submittedName>
</protein>
<evidence type="ECO:0000313" key="1">
    <source>
        <dbReference type="EMBL" id="RBP48264.1"/>
    </source>
</evidence>
<reference evidence="1 2" key="1">
    <citation type="submission" date="2018-06" db="EMBL/GenBank/DDBJ databases">
        <title>Genomic Encyclopedia of Type Strains, Phase IV (KMG-IV): sequencing the most valuable type-strain genomes for metagenomic binning, comparative biology and taxonomic classification.</title>
        <authorList>
            <person name="Goeker M."/>
        </authorList>
    </citation>
    <scope>NUCLEOTIDE SEQUENCE [LARGE SCALE GENOMIC DNA]</scope>
    <source>
        <strain evidence="1 2">DSM 25532</strain>
    </source>
</reference>
<comment type="caution">
    <text evidence="1">The sequence shown here is derived from an EMBL/GenBank/DDBJ whole genome shotgun (WGS) entry which is preliminary data.</text>
</comment>
<dbReference type="AlphaFoldDB" id="A0A366HXI3"/>
<dbReference type="RefSeq" id="WP_211325446.1">
    <property type="nucleotide sequence ID" value="NZ_QNRR01000001.1"/>
</dbReference>
<gene>
    <name evidence="1" type="ORF">DES53_1011066</name>
</gene>
<organism evidence="1 2">
    <name type="scientific">Roseimicrobium gellanilyticum</name>
    <dbReference type="NCBI Taxonomy" id="748857"/>
    <lineage>
        <taxon>Bacteria</taxon>
        <taxon>Pseudomonadati</taxon>
        <taxon>Verrucomicrobiota</taxon>
        <taxon>Verrucomicrobiia</taxon>
        <taxon>Verrucomicrobiales</taxon>
        <taxon>Verrucomicrobiaceae</taxon>
        <taxon>Roseimicrobium</taxon>
    </lineage>
</organism>
<accession>A0A366HXI3</accession>
<dbReference type="Proteomes" id="UP000253426">
    <property type="component" value="Unassembled WGS sequence"/>
</dbReference>
<dbReference type="EMBL" id="QNRR01000001">
    <property type="protein sequence ID" value="RBP48264.1"/>
    <property type="molecule type" value="Genomic_DNA"/>
</dbReference>
<name>A0A366HXI3_9BACT</name>
<keyword evidence="2" id="KW-1185">Reference proteome</keyword>
<sequence>MSRKLKTIIAAVLFILVSVPAAYYVLAWTNHDPLRFGFAQRHSRESLIAVTNRSSFPVRFQGCYIGNGSSRSFFSCHNSQTERDLQFLRPGETRTLAPAQGDISVLEHFGPLTVTYTWQPPGHQMLRDACVGIKDHLPPDMRDRCPVPQYHIDSYDAPFTVEILKPAEVTARR</sequence>